<evidence type="ECO:0000256" key="1">
    <source>
        <dbReference type="ARBA" id="ARBA00022729"/>
    </source>
</evidence>
<dbReference type="Pfam" id="PF00089">
    <property type="entry name" value="Trypsin"/>
    <property type="match status" value="1"/>
</dbReference>
<dbReference type="PROSITE" id="PS50240">
    <property type="entry name" value="TRYPSIN_DOM"/>
    <property type="match status" value="1"/>
</dbReference>
<evidence type="ECO:0000256" key="3">
    <source>
        <dbReference type="SAM" id="SignalP"/>
    </source>
</evidence>
<dbReference type="InterPro" id="IPR009003">
    <property type="entry name" value="Peptidase_S1_PA"/>
</dbReference>
<dbReference type="InterPro" id="IPR001254">
    <property type="entry name" value="Trypsin_dom"/>
</dbReference>
<feature type="signal peptide" evidence="3">
    <location>
        <begin position="1"/>
        <end position="37"/>
    </location>
</feature>
<dbReference type="PANTHER" id="PTHR15462:SF8">
    <property type="entry name" value="SERINE PROTEASE"/>
    <property type="match status" value="1"/>
</dbReference>
<feature type="chain" id="PRO_5005807434" evidence="3">
    <location>
        <begin position="38"/>
        <end position="275"/>
    </location>
</feature>
<dbReference type="SUPFAM" id="SSF50494">
    <property type="entry name" value="Trypsin-like serine proteases"/>
    <property type="match status" value="1"/>
</dbReference>
<dbReference type="OrthoDB" id="267336at2"/>
<dbReference type="GO" id="GO:0004252">
    <property type="term" value="F:serine-type endopeptidase activity"/>
    <property type="evidence" value="ECO:0007669"/>
    <property type="project" value="InterPro"/>
</dbReference>
<dbReference type="Gene3D" id="2.40.10.10">
    <property type="entry name" value="Trypsin-like serine proteases"/>
    <property type="match status" value="2"/>
</dbReference>
<dbReference type="EMBL" id="CXST01000001">
    <property type="protein sequence ID" value="CTQ42746.1"/>
    <property type="molecule type" value="Genomic_DNA"/>
</dbReference>
<gene>
    <name evidence="5" type="ORF">LAL4801_01182</name>
</gene>
<sequence>MRQTLRKNQLFTGIGRSVLRTMGLALVALLSHQHVSAAPIELKVIDSIDPPWPSIGRVNVAGFRSTAMCTGTLIAPDIVLTAAHCLYNKTTRRPFPIEDLLFMAGVRRDEYSARLEPACTITAAGYEPRQKPRLREVHKDVGIILLKEPSTLPPVPVLSLDEATVLTKDTRFQSAGYRRSRRFLPTVVPACRVMGTAEDSWVTDCASEAGASGGPLLVETPNGLRVAGIMSAKIDAVRSAIVPFLEWQDLLANPSCSGDSAPATPPLRSSLGTDN</sequence>
<dbReference type="InterPro" id="IPR043504">
    <property type="entry name" value="Peptidase_S1_PA_chymotrypsin"/>
</dbReference>
<proteinExistence type="predicted"/>
<dbReference type="InterPro" id="IPR001314">
    <property type="entry name" value="Peptidase_S1A"/>
</dbReference>
<organism evidence="5 6">
    <name type="scientific">Roseibium aggregatum</name>
    <dbReference type="NCBI Taxonomy" id="187304"/>
    <lineage>
        <taxon>Bacteria</taxon>
        <taxon>Pseudomonadati</taxon>
        <taxon>Pseudomonadota</taxon>
        <taxon>Alphaproteobacteria</taxon>
        <taxon>Hyphomicrobiales</taxon>
        <taxon>Stappiaceae</taxon>
        <taxon>Roseibium</taxon>
    </lineage>
</organism>
<dbReference type="Proteomes" id="UP000048926">
    <property type="component" value="Unassembled WGS sequence"/>
</dbReference>
<dbReference type="SMART" id="SM00020">
    <property type="entry name" value="Tryp_SPc"/>
    <property type="match status" value="1"/>
</dbReference>
<evidence type="ECO:0000313" key="5">
    <source>
        <dbReference type="EMBL" id="CTQ42746.1"/>
    </source>
</evidence>
<keyword evidence="1 3" id="KW-0732">Signal</keyword>
<evidence type="ECO:0000259" key="4">
    <source>
        <dbReference type="PROSITE" id="PS50240"/>
    </source>
</evidence>
<dbReference type="PROSITE" id="PS00134">
    <property type="entry name" value="TRYPSIN_HIS"/>
    <property type="match status" value="1"/>
</dbReference>
<dbReference type="InterPro" id="IPR050966">
    <property type="entry name" value="Glutamyl_endopeptidase"/>
</dbReference>
<keyword evidence="6" id="KW-1185">Reference proteome</keyword>
<dbReference type="GO" id="GO:0006508">
    <property type="term" value="P:proteolysis"/>
    <property type="evidence" value="ECO:0007669"/>
    <property type="project" value="InterPro"/>
</dbReference>
<protein>
    <submittedName>
        <fullName evidence="5">V8-like Glu-specific endopeptidase</fullName>
    </submittedName>
</protein>
<feature type="domain" description="Peptidase S1" evidence="4">
    <location>
        <begin position="51"/>
        <end position="253"/>
    </location>
</feature>
<dbReference type="STRING" id="187304.B0E33_24295"/>
<evidence type="ECO:0000313" key="6">
    <source>
        <dbReference type="Proteomes" id="UP000048926"/>
    </source>
</evidence>
<dbReference type="AlphaFoldDB" id="A0A0M6Y0H4"/>
<dbReference type="PRINTS" id="PR00722">
    <property type="entry name" value="CHYMOTRYPSIN"/>
</dbReference>
<dbReference type="PANTHER" id="PTHR15462">
    <property type="entry name" value="SERINE PROTEASE"/>
    <property type="match status" value="1"/>
</dbReference>
<feature type="region of interest" description="Disordered" evidence="2">
    <location>
        <begin position="255"/>
        <end position="275"/>
    </location>
</feature>
<reference evidence="6" key="1">
    <citation type="submission" date="2015-07" db="EMBL/GenBank/DDBJ databases">
        <authorList>
            <person name="Rodrigo-Torres Lidia"/>
            <person name="Arahal R.David."/>
        </authorList>
    </citation>
    <scope>NUCLEOTIDE SEQUENCE [LARGE SCALE GENOMIC DNA]</scope>
    <source>
        <strain evidence="6">CECT 4801</strain>
    </source>
</reference>
<accession>A0A0M6Y0H4</accession>
<dbReference type="InterPro" id="IPR018114">
    <property type="entry name" value="TRYPSIN_HIS"/>
</dbReference>
<name>A0A0M6Y0H4_9HYPH</name>
<evidence type="ECO:0000256" key="2">
    <source>
        <dbReference type="SAM" id="MobiDB-lite"/>
    </source>
</evidence>